<dbReference type="PANTHER" id="PTHR43877">
    <property type="entry name" value="AMINOALKYLPHOSPHONATE N-ACETYLTRANSFERASE-RELATED-RELATED"/>
    <property type="match status" value="1"/>
</dbReference>
<feature type="domain" description="N-acetyltransferase" evidence="3">
    <location>
        <begin position="12"/>
        <end position="159"/>
    </location>
</feature>
<keyword evidence="2" id="KW-0012">Acyltransferase</keyword>
<evidence type="ECO:0000256" key="2">
    <source>
        <dbReference type="ARBA" id="ARBA00023315"/>
    </source>
</evidence>
<name>A0A316ACX8_9ACTN</name>
<reference evidence="4 5" key="1">
    <citation type="submission" date="2018-03" db="EMBL/GenBank/DDBJ databases">
        <title>Genomic Encyclopedia of Archaeal and Bacterial Type Strains, Phase II (KMG-II): from individual species to whole genera.</title>
        <authorList>
            <person name="Goeker M."/>
        </authorList>
    </citation>
    <scope>NUCLEOTIDE SEQUENCE [LARGE SCALE GENOMIC DNA]</scope>
    <source>
        <strain evidence="4 5">DSM 44889</strain>
    </source>
</reference>
<evidence type="ECO:0000313" key="5">
    <source>
        <dbReference type="Proteomes" id="UP000245469"/>
    </source>
</evidence>
<keyword evidence="1 4" id="KW-0808">Transferase</keyword>
<dbReference type="SUPFAM" id="SSF55729">
    <property type="entry name" value="Acyl-CoA N-acyltransferases (Nat)"/>
    <property type="match status" value="1"/>
</dbReference>
<evidence type="ECO:0000313" key="4">
    <source>
        <dbReference type="EMBL" id="PWJ47627.1"/>
    </source>
</evidence>
<keyword evidence="5" id="KW-1185">Reference proteome</keyword>
<dbReference type="EMBL" id="QGDQ01000036">
    <property type="protein sequence ID" value="PWJ47627.1"/>
    <property type="molecule type" value="Genomic_DNA"/>
</dbReference>
<dbReference type="InterPro" id="IPR000182">
    <property type="entry name" value="GNAT_dom"/>
</dbReference>
<organism evidence="4 5">
    <name type="scientific">Quadrisphaera granulorum</name>
    <dbReference type="NCBI Taxonomy" id="317664"/>
    <lineage>
        <taxon>Bacteria</taxon>
        <taxon>Bacillati</taxon>
        <taxon>Actinomycetota</taxon>
        <taxon>Actinomycetes</taxon>
        <taxon>Kineosporiales</taxon>
        <taxon>Kineosporiaceae</taxon>
        <taxon>Quadrisphaera</taxon>
    </lineage>
</organism>
<dbReference type="CDD" id="cd04301">
    <property type="entry name" value="NAT_SF"/>
    <property type="match status" value="1"/>
</dbReference>
<comment type="caution">
    <text evidence="4">The sequence shown here is derived from an EMBL/GenBank/DDBJ whole genome shotgun (WGS) entry which is preliminary data.</text>
</comment>
<dbReference type="AlphaFoldDB" id="A0A316ACX8"/>
<sequence length="160" mass="18334">MSRADLDAAKNVNIRRAVDRDAEAMMRLTRDAYQRYVERIGREPAPMVADYTQLCEPACAWVAEHEGRIVGVLVCEWAPDHLLIENVAVHESVRGRGLGIRLLQWAEQQAQAAGVRQVRLYTNAAMHENVAYYPRRGFRETHRTEQDGRRLVFFAKDVEA</sequence>
<dbReference type="Gene3D" id="3.40.630.30">
    <property type="match status" value="1"/>
</dbReference>
<evidence type="ECO:0000259" key="3">
    <source>
        <dbReference type="PROSITE" id="PS51186"/>
    </source>
</evidence>
<accession>A0A316ACX8</accession>
<proteinExistence type="predicted"/>
<dbReference type="GO" id="GO:0016747">
    <property type="term" value="F:acyltransferase activity, transferring groups other than amino-acyl groups"/>
    <property type="evidence" value="ECO:0007669"/>
    <property type="project" value="InterPro"/>
</dbReference>
<gene>
    <name evidence="4" type="ORF">BXY45_13659</name>
</gene>
<dbReference type="PROSITE" id="PS51186">
    <property type="entry name" value="GNAT"/>
    <property type="match status" value="1"/>
</dbReference>
<dbReference type="Proteomes" id="UP000245469">
    <property type="component" value="Unassembled WGS sequence"/>
</dbReference>
<dbReference type="InterPro" id="IPR050832">
    <property type="entry name" value="Bact_Acetyltransf"/>
</dbReference>
<dbReference type="InterPro" id="IPR016181">
    <property type="entry name" value="Acyl_CoA_acyltransferase"/>
</dbReference>
<evidence type="ECO:0000256" key="1">
    <source>
        <dbReference type="ARBA" id="ARBA00022679"/>
    </source>
</evidence>
<dbReference type="Pfam" id="PF00583">
    <property type="entry name" value="Acetyltransf_1"/>
    <property type="match status" value="1"/>
</dbReference>
<protein>
    <submittedName>
        <fullName evidence="4">N-acetylglutamate synthase-like GNAT family acetyltransferase</fullName>
    </submittedName>
</protein>